<dbReference type="InterPro" id="IPR012337">
    <property type="entry name" value="RNaseH-like_sf"/>
</dbReference>
<dbReference type="EMBL" id="GL988032">
    <property type="protein sequence ID" value="EGS23391.1"/>
    <property type="molecule type" value="Genomic_DNA"/>
</dbReference>
<dbReference type="InterPro" id="IPR023780">
    <property type="entry name" value="Chromo_domain"/>
</dbReference>
<dbReference type="KEGG" id="cthr:CTHT_0000790"/>
<dbReference type="Gene3D" id="3.30.420.10">
    <property type="entry name" value="Ribonuclease H-like superfamily/Ribonuclease H"/>
    <property type="match status" value="1"/>
</dbReference>
<dbReference type="GO" id="GO:0006338">
    <property type="term" value="P:chromatin remodeling"/>
    <property type="evidence" value="ECO:0007669"/>
    <property type="project" value="UniProtKB-ARBA"/>
</dbReference>
<dbReference type="PANTHER" id="PTHR37984">
    <property type="entry name" value="PROTEIN CBG26694"/>
    <property type="match status" value="1"/>
</dbReference>
<dbReference type="CDD" id="cd00024">
    <property type="entry name" value="CD_CSD"/>
    <property type="match status" value="1"/>
</dbReference>
<dbReference type="Pfam" id="PF00385">
    <property type="entry name" value="Chromo"/>
    <property type="match status" value="1"/>
</dbReference>
<reference evidence="3 4" key="1">
    <citation type="journal article" date="2011" name="Cell">
        <title>Insight into structure and assembly of the nuclear pore complex by utilizing the genome of a eukaryotic thermophile.</title>
        <authorList>
            <person name="Amlacher S."/>
            <person name="Sarges P."/>
            <person name="Flemming D."/>
            <person name="van Noort V."/>
            <person name="Kunze R."/>
            <person name="Devos D.P."/>
            <person name="Arumugam M."/>
            <person name="Bork P."/>
            <person name="Hurt E."/>
        </authorList>
    </citation>
    <scope>NUCLEOTIDE SEQUENCE [LARGE SCALE GENOMIC DNA]</scope>
    <source>
        <strain evidence="4">DSM 1495 / CBS 144.50 / IMI 039719</strain>
    </source>
</reference>
<dbReference type="InterPro" id="IPR056924">
    <property type="entry name" value="SH3_Tf2-1"/>
</dbReference>
<dbReference type="Pfam" id="PF24626">
    <property type="entry name" value="SH3_Tf2-1"/>
    <property type="match status" value="1"/>
</dbReference>
<accession>G0RYW3</accession>
<evidence type="ECO:0000256" key="1">
    <source>
        <dbReference type="ARBA" id="ARBA00011353"/>
    </source>
</evidence>
<dbReference type="PANTHER" id="PTHR37984:SF5">
    <property type="entry name" value="PROTEIN NYNRIN-LIKE"/>
    <property type="match status" value="1"/>
</dbReference>
<proteinExistence type="predicted"/>
<feature type="domain" description="Chromo" evidence="2">
    <location>
        <begin position="191"/>
        <end position="253"/>
    </location>
</feature>
<dbReference type="Gene3D" id="2.40.50.40">
    <property type="match status" value="1"/>
</dbReference>
<dbReference type="InterPro" id="IPR050951">
    <property type="entry name" value="Retrovirus_Pol_polyprotein"/>
</dbReference>
<dbReference type="RefSeq" id="XP_006690633.1">
    <property type="nucleotide sequence ID" value="XM_006690570.1"/>
</dbReference>
<keyword evidence="4" id="KW-1185">Reference proteome</keyword>
<dbReference type="AlphaFoldDB" id="G0RYW3"/>
<dbReference type="Proteomes" id="UP000008066">
    <property type="component" value="Unassembled WGS sequence"/>
</dbReference>
<protein>
    <recommendedName>
        <fullName evidence="2">Chromo domain-containing protein</fullName>
    </recommendedName>
</protein>
<dbReference type="InterPro" id="IPR036397">
    <property type="entry name" value="RNaseH_sf"/>
</dbReference>
<dbReference type="OrthoDB" id="4850684at2759"/>
<name>G0RYW3_CHATD</name>
<organism evidence="4">
    <name type="scientific">Chaetomium thermophilum (strain DSM 1495 / CBS 144.50 / IMI 039719)</name>
    <name type="common">Thermochaetoides thermophila</name>
    <dbReference type="NCBI Taxonomy" id="759272"/>
    <lineage>
        <taxon>Eukaryota</taxon>
        <taxon>Fungi</taxon>
        <taxon>Dikarya</taxon>
        <taxon>Ascomycota</taxon>
        <taxon>Pezizomycotina</taxon>
        <taxon>Sordariomycetes</taxon>
        <taxon>Sordariomycetidae</taxon>
        <taxon>Sordariales</taxon>
        <taxon>Chaetomiaceae</taxon>
        <taxon>Thermochaetoides</taxon>
    </lineage>
</organism>
<evidence type="ECO:0000313" key="3">
    <source>
        <dbReference type="EMBL" id="EGS23391.1"/>
    </source>
</evidence>
<comment type="subunit">
    <text evidence="1">Component of the NuA4 histone acetyltransferase complex.</text>
</comment>
<evidence type="ECO:0000313" key="4">
    <source>
        <dbReference type="Proteomes" id="UP000008066"/>
    </source>
</evidence>
<dbReference type="STRING" id="759272.G0RYW3"/>
<dbReference type="InterPro" id="IPR016197">
    <property type="entry name" value="Chromo-like_dom_sf"/>
</dbReference>
<dbReference type="HOGENOM" id="CLU_000384_6_1_1"/>
<gene>
    <name evidence="3" type="ORF">CTHT_0000790</name>
</gene>
<dbReference type="GeneID" id="18254117"/>
<dbReference type="SUPFAM" id="SSF53098">
    <property type="entry name" value="Ribonuclease H-like"/>
    <property type="match status" value="1"/>
</dbReference>
<dbReference type="SUPFAM" id="SSF54160">
    <property type="entry name" value="Chromo domain-like"/>
    <property type="match status" value="1"/>
</dbReference>
<sequence>MVDPFTKAAHFIPLDDDRKTSSDLIPIYTRGYWRLHGTPLNIISDRDSRFNSETWKEFCAYANIKQRMSTAFYPQTDAKHLRRARERIAQYADTRRSPAPVYEEGQLVMLNGKNLTTKRPSKKLDYRMYGPFVIEKVIFPTVVRLNIPQDGRIHNVFHMSLVEPFRTSDNQHTVDSEEVLQGEAGRVVNTCAVERVLDSQISEGKVRYLVRWVGYPHRRDWTWKHWEHFFGEEAKEAVRDFHRPKSEKPRDARAMGGQALIITGA</sequence>
<dbReference type="GO" id="GO:0003676">
    <property type="term" value="F:nucleic acid binding"/>
    <property type="evidence" value="ECO:0007669"/>
    <property type="project" value="InterPro"/>
</dbReference>
<dbReference type="eggNOG" id="KOG0017">
    <property type="taxonomic scope" value="Eukaryota"/>
</dbReference>
<evidence type="ECO:0000259" key="2">
    <source>
        <dbReference type="PROSITE" id="PS50013"/>
    </source>
</evidence>
<dbReference type="InterPro" id="IPR000953">
    <property type="entry name" value="Chromo/chromo_shadow_dom"/>
</dbReference>
<dbReference type="PROSITE" id="PS50013">
    <property type="entry name" value="CHROMO_2"/>
    <property type="match status" value="1"/>
</dbReference>